<dbReference type="Pfam" id="PF03152">
    <property type="entry name" value="UFD1_N1"/>
    <property type="match status" value="1"/>
</dbReference>
<keyword evidence="7" id="KW-1185">Reference proteome</keyword>
<dbReference type="InterPro" id="IPR055418">
    <property type="entry name" value="UFD1_N2"/>
</dbReference>
<comment type="caution">
    <text evidence="6">The sequence shown here is derived from an EMBL/GenBank/DDBJ whole genome shotgun (WGS) entry which is preliminary data.</text>
</comment>
<dbReference type="GO" id="GO:0034098">
    <property type="term" value="C:VCP-NPL4-UFD1 AAA ATPase complex"/>
    <property type="evidence" value="ECO:0007669"/>
    <property type="project" value="TreeGrafter"/>
</dbReference>
<evidence type="ECO:0000259" key="4">
    <source>
        <dbReference type="Pfam" id="PF03152"/>
    </source>
</evidence>
<evidence type="ECO:0000259" key="5">
    <source>
        <dbReference type="Pfam" id="PF24842"/>
    </source>
</evidence>
<evidence type="ECO:0000256" key="2">
    <source>
        <dbReference type="ARBA" id="ARBA00022786"/>
    </source>
</evidence>
<dbReference type="AlphaFoldDB" id="A0A1W0WQV2"/>
<evidence type="ECO:0000256" key="3">
    <source>
        <dbReference type="ARBA" id="ARBA00071119"/>
    </source>
</evidence>
<dbReference type="InterPro" id="IPR004854">
    <property type="entry name" value="Ufd1-like"/>
</dbReference>
<accession>A0A1W0WQV2</accession>
<dbReference type="GO" id="GO:0036503">
    <property type="term" value="P:ERAD pathway"/>
    <property type="evidence" value="ECO:0007669"/>
    <property type="project" value="TreeGrafter"/>
</dbReference>
<dbReference type="GO" id="GO:0006511">
    <property type="term" value="P:ubiquitin-dependent protein catabolic process"/>
    <property type="evidence" value="ECO:0007669"/>
    <property type="project" value="InterPro"/>
</dbReference>
<evidence type="ECO:0000313" key="6">
    <source>
        <dbReference type="EMBL" id="OQV17581.1"/>
    </source>
</evidence>
<dbReference type="OrthoDB" id="422728at2759"/>
<protein>
    <recommendedName>
        <fullName evidence="3">Ubiquitin fusion degradation protein 1 homolog</fullName>
    </recommendedName>
</protein>
<dbReference type="PANTHER" id="PTHR12555">
    <property type="entry name" value="UBIQUITIN FUSION DEGRADATON PROTEIN 1"/>
    <property type="match status" value="1"/>
</dbReference>
<dbReference type="PANTHER" id="PTHR12555:SF13">
    <property type="entry name" value="UBIQUITIN RECOGNITION FACTOR IN ER-ASSOCIATED DEGRADATION PROTEIN 1"/>
    <property type="match status" value="1"/>
</dbReference>
<feature type="domain" description="Ubiquitin fusion degradation protein UFD1 N-terminal subdomain 2" evidence="5">
    <location>
        <begin position="117"/>
        <end position="191"/>
    </location>
</feature>
<dbReference type="Proteomes" id="UP000192578">
    <property type="component" value="Unassembled WGS sequence"/>
</dbReference>
<dbReference type="FunFam" id="2.40.40.50:FF:000001">
    <property type="entry name" value="Ubiquitin fusion degradation protein 1 homolog"/>
    <property type="match status" value="1"/>
</dbReference>
<dbReference type="InterPro" id="IPR055417">
    <property type="entry name" value="UFD1_N1"/>
</dbReference>
<dbReference type="GO" id="GO:0031593">
    <property type="term" value="F:polyubiquitin modification-dependent protein binding"/>
    <property type="evidence" value="ECO:0007669"/>
    <property type="project" value="TreeGrafter"/>
</dbReference>
<organism evidence="6 7">
    <name type="scientific">Hypsibius exemplaris</name>
    <name type="common">Freshwater tardigrade</name>
    <dbReference type="NCBI Taxonomy" id="2072580"/>
    <lineage>
        <taxon>Eukaryota</taxon>
        <taxon>Metazoa</taxon>
        <taxon>Ecdysozoa</taxon>
        <taxon>Tardigrada</taxon>
        <taxon>Eutardigrada</taxon>
        <taxon>Parachela</taxon>
        <taxon>Hypsibioidea</taxon>
        <taxon>Hypsibiidae</taxon>
        <taxon>Hypsibius</taxon>
    </lineage>
</organism>
<evidence type="ECO:0000313" key="7">
    <source>
        <dbReference type="Proteomes" id="UP000192578"/>
    </source>
</evidence>
<sequence length="320" mass="34887">MFGIQEIFGMFPGARGFRRDYKCYSIAMLPHSNRPDVEKGGKIILPPSALHLLSQMNVQFPMLFKLKNTAKNTVTHCGVLEFIADEGLVYMPSWMMRNLLMNEGDLVTVESVNLPVASYSKFQPQSVDFLDISDPRAVLESTLRGVACLTVGDVIAIEYNSKIFELLVLETKPSNAVSIIECDMQVDFAAPVGYQEPVRAPKKAVAPVDEPMMIDADVLPDAQKFSAFTGSGSRLGGHKNKKGAAKDVSTPVVAGDPVKKQVDVASLGHKGVPNYDWKPGRLTFRRNIRKPTVSESDAGPSFSAFSGQGFSLKKTASGRV</sequence>
<reference evidence="7" key="1">
    <citation type="submission" date="2017-01" db="EMBL/GenBank/DDBJ databases">
        <title>Comparative genomics of anhydrobiosis in the tardigrade Hypsibius dujardini.</title>
        <authorList>
            <person name="Yoshida Y."/>
            <person name="Koutsovoulos G."/>
            <person name="Laetsch D."/>
            <person name="Stevens L."/>
            <person name="Kumar S."/>
            <person name="Horikawa D."/>
            <person name="Ishino K."/>
            <person name="Komine S."/>
            <person name="Tomita M."/>
            <person name="Blaxter M."/>
            <person name="Arakawa K."/>
        </authorList>
    </citation>
    <scope>NUCLEOTIDE SEQUENCE [LARGE SCALE GENOMIC DNA]</scope>
    <source>
        <strain evidence="7">Z151</strain>
    </source>
</reference>
<dbReference type="EMBL" id="MTYJ01000059">
    <property type="protein sequence ID" value="OQV17581.1"/>
    <property type="molecule type" value="Genomic_DNA"/>
</dbReference>
<name>A0A1W0WQV2_HYPEX</name>
<dbReference type="Gene3D" id="2.40.40.50">
    <property type="entry name" value="Ubiquitin fusion degradation protein UFD1, N-terminal domain"/>
    <property type="match status" value="1"/>
</dbReference>
<proteinExistence type="inferred from homology"/>
<keyword evidence="2" id="KW-0833">Ubl conjugation pathway</keyword>
<dbReference type="FunFam" id="3.10.330.10:FF:000002">
    <property type="entry name" value="ubiquitin fusion degradation protein 1 homolog"/>
    <property type="match status" value="1"/>
</dbReference>
<dbReference type="Pfam" id="PF24842">
    <property type="entry name" value="UFD1_N2"/>
    <property type="match status" value="1"/>
</dbReference>
<dbReference type="InterPro" id="IPR042299">
    <property type="entry name" value="Ufd1-like_Nn"/>
</dbReference>
<evidence type="ECO:0000256" key="1">
    <source>
        <dbReference type="ARBA" id="ARBA00006043"/>
    </source>
</evidence>
<gene>
    <name evidence="6" type="ORF">BV898_08352</name>
</gene>
<comment type="similarity">
    <text evidence="1">Belongs to the UFD1 family.</text>
</comment>
<feature type="domain" description="Ubiquitin fusion degradation protein UFD1 N-terminal subdomain 1" evidence="4">
    <location>
        <begin position="17"/>
        <end position="115"/>
    </location>
</feature>
<dbReference type="Gene3D" id="3.10.330.10">
    <property type="match status" value="1"/>
</dbReference>